<feature type="region of interest" description="Disordered" evidence="1">
    <location>
        <begin position="110"/>
        <end position="131"/>
    </location>
</feature>
<evidence type="ECO:0000313" key="4">
    <source>
        <dbReference type="Proteomes" id="UP000053096"/>
    </source>
</evidence>
<keyword evidence="5" id="KW-1185">Reference proteome</keyword>
<evidence type="ECO:0000313" key="3">
    <source>
        <dbReference type="EMBL" id="CUI96953.1"/>
    </source>
</evidence>
<dbReference type="EMBL" id="CYTV01000009">
    <property type="protein sequence ID" value="CUI96953.1"/>
    <property type="molecule type" value="Genomic_DNA"/>
</dbReference>
<dbReference type="Proteomes" id="UP000053096">
    <property type="component" value="Unassembled WGS sequence"/>
</dbReference>
<dbReference type="AlphaFoldDB" id="A0A0J6C6C9"/>
<dbReference type="Proteomes" id="UP000092950">
    <property type="component" value="Chromosome"/>
</dbReference>
<evidence type="ECO:0000256" key="1">
    <source>
        <dbReference type="SAM" id="MobiDB-lite"/>
    </source>
</evidence>
<accession>A0A0J6C6C9</accession>
<protein>
    <submittedName>
        <fullName evidence="3">Uncharacterized protein</fullName>
    </submittedName>
</protein>
<evidence type="ECO:0000313" key="5">
    <source>
        <dbReference type="Proteomes" id="UP000092950"/>
    </source>
</evidence>
<sequence>MNKAAEAPAREITAPQACAERARNMALDNLMRRAIHRATAGAILVDDLRAIIADLKSTAAPTATVSGVPMRDGDSVRAAVLADRQQRAGQVNLHHVLWVLTGHEAQHFGEPRSIVTEGRAAPAPRPTDHYE</sequence>
<organism evidence="3 4">
    <name type="scientific">Bordetella pseudohinzii</name>
    <dbReference type="NCBI Taxonomy" id="1331258"/>
    <lineage>
        <taxon>Bacteria</taxon>
        <taxon>Pseudomonadati</taxon>
        <taxon>Pseudomonadota</taxon>
        <taxon>Betaproteobacteria</taxon>
        <taxon>Burkholderiales</taxon>
        <taxon>Alcaligenaceae</taxon>
        <taxon>Bordetella</taxon>
    </lineage>
</organism>
<name>A0A0J6C6C9_9BORD</name>
<dbReference type="KEGG" id="bpdz:BBN53_15985"/>
<dbReference type="EMBL" id="CP016440">
    <property type="protein sequence ID" value="ANY17244.1"/>
    <property type="molecule type" value="Genomic_DNA"/>
</dbReference>
<evidence type="ECO:0000313" key="2">
    <source>
        <dbReference type="EMBL" id="ANY17244.1"/>
    </source>
</evidence>
<proteinExistence type="predicted"/>
<accession>A0A0M7GNI4</accession>
<dbReference type="RefSeq" id="WP_043207513.1">
    <property type="nucleotide sequence ID" value="NZ_CAJGUP010000216.1"/>
</dbReference>
<reference evidence="2 5" key="2">
    <citation type="submission" date="2016-07" db="EMBL/GenBank/DDBJ databases">
        <title>Complete genome sequences of Bordetella pseudohinzii.</title>
        <authorList>
            <person name="Spilker T."/>
            <person name="Darrah R."/>
            <person name="LiPuma J.J."/>
        </authorList>
    </citation>
    <scope>NUCLEOTIDE SEQUENCE [LARGE SCALE GENOMIC DNA]</scope>
    <source>
        <strain evidence="2 5">HI4681</strain>
    </source>
</reference>
<reference evidence="3 4" key="1">
    <citation type="submission" date="2015-09" db="EMBL/GenBank/DDBJ databases">
        <authorList>
            <person name="Jackson K.R."/>
            <person name="Lunt B.L."/>
            <person name="Fisher J.N.B."/>
            <person name="Gardner A.V."/>
            <person name="Bailey M.E."/>
            <person name="Deus L.M."/>
            <person name="Earl A.S."/>
            <person name="Gibby P.D."/>
            <person name="Hartmann K.A."/>
            <person name="Liu J.E."/>
            <person name="Manci A.M."/>
            <person name="Nielsen D.A."/>
            <person name="Solomon M.B."/>
            <person name="Breakwell D.P."/>
            <person name="Burnett S.H."/>
            <person name="Grose J.H."/>
        </authorList>
    </citation>
    <scope>NUCLEOTIDE SEQUENCE [LARGE SCALE GENOMIC DNA]</scope>
    <source>
        <strain evidence="3 4">2789STDY5608636</strain>
    </source>
</reference>
<gene>
    <name evidence="2" type="ORF">BBN53_15985</name>
    <name evidence="3" type="ORF">ERS370011_03112</name>
</gene>